<keyword evidence="5" id="KW-0539">Nucleus</keyword>
<dbReference type="GO" id="GO:0005634">
    <property type="term" value="C:nucleus"/>
    <property type="evidence" value="ECO:0007669"/>
    <property type="project" value="UniProtKB-SubCell"/>
</dbReference>
<evidence type="ECO:0000256" key="3">
    <source>
        <dbReference type="ARBA" id="ARBA00023125"/>
    </source>
</evidence>
<keyword evidence="2" id="KW-0805">Transcription regulation</keyword>
<keyword evidence="8" id="KW-1185">Reference proteome</keyword>
<dbReference type="AlphaFoldDB" id="A0A8H4KI74"/>
<keyword evidence="4" id="KW-0804">Transcription</keyword>
<comment type="caution">
    <text evidence="7">The sequence shown here is derived from an EMBL/GenBank/DDBJ whole genome shotgun (WGS) entry which is preliminary data.</text>
</comment>
<evidence type="ECO:0000256" key="6">
    <source>
        <dbReference type="SAM" id="MobiDB-lite"/>
    </source>
</evidence>
<dbReference type="InterPro" id="IPR051089">
    <property type="entry name" value="prtT"/>
</dbReference>
<proteinExistence type="predicted"/>
<dbReference type="GO" id="GO:0000981">
    <property type="term" value="F:DNA-binding transcription factor activity, RNA polymerase II-specific"/>
    <property type="evidence" value="ECO:0007669"/>
    <property type="project" value="TreeGrafter"/>
</dbReference>
<evidence type="ECO:0000313" key="8">
    <source>
        <dbReference type="Proteomes" id="UP000554235"/>
    </source>
</evidence>
<sequence>MAPGVNRVPASWSPAPYGRTCLCCSRAKCKCFYRPDESRCERCHRLGISCEPSAGVRKSRTRSTPPPQPSNLRLHEGLGDIAVLLQPQERSQAPINILQVSSQGYDVHPSLDPPPEYSNPPSPASTYEPDIALDTAASTVQLLRPTITANNKTYSIIMAEVAVYRLTDRVAQEQLNTFRRSFLSIFPLIHLPPELTAAELRQQKPFFWLVAMALSTKQVSQQFAAEETIWRIVSKRIVCEHLVSLDLLLGIICLGSWSHNFKKDKPFMTMLAQMAVSLAFEMDLHRHPPSKISRRCKFGHSVAEQQETQHQRTLEERRTMLALFHLSSSTWTAYRKTEPMRWTPYMEECLGIMSQGTETPLDIILATQVKCQIITQQLDSPSSIPPTMDDISRSPSSILAAALMRQLDEIREGLPSSVISQKIVPVYLCDTELMIKKSLIRNPSASSVAINQSFQRLQNLESVLSSAERWMALLLDLSLSEIAGMDVDLCTRFLHCLVLLFKLVSHDEPGWDTTEVQKRVDVMSVLDRSCEIVSEIPLALGIVDAPGPRRGLLFRTAGLLRALKTLFLAEMQANTQSMVQKDGIGRSGDGSADQNVEFSDEFFQNLLSEEPWLADVFDDTWQGGLDVI</sequence>
<evidence type="ECO:0000256" key="4">
    <source>
        <dbReference type="ARBA" id="ARBA00023163"/>
    </source>
</evidence>
<dbReference type="OrthoDB" id="1600564at2759"/>
<keyword evidence="3 7" id="KW-0238">DNA-binding</keyword>
<gene>
    <name evidence="7" type="ORF">FALBO_16529</name>
</gene>
<dbReference type="GO" id="GO:0000976">
    <property type="term" value="F:transcription cis-regulatory region binding"/>
    <property type="evidence" value="ECO:0007669"/>
    <property type="project" value="TreeGrafter"/>
</dbReference>
<dbReference type="EMBL" id="JAADYS010003150">
    <property type="protein sequence ID" value="KAF4450173.1"/>
    <property type="molecule type" value="Genomic_DNA"/>
</dbReference>
<evidence type="ECO:0000256" key="1">
    <source>
        <dbReference type="ARBA" id="ARBA00004123"/>
    </source>
</evidence>
<organism evidence="7 8">
    <name type="scientific">Fusarium albosuccineum</name>
    <dbReference type="NCBI Taxonomy" id="1237068"/>
    <lineage>
        <taxon>Eukaryota</taxon>
        <taxon>Fungi</taxon>
        <taxon>Dikarya</taxon>
        <taxon>Ascomycota</taxon>
        <taxon>Pezizomycotina</taxon>
        <taxon>Sordariomycetes</taxon>
        <taxon>Hypocreomycetidae</taxon>
        <taxon>Hypocreales</taxon>
        <taxon>Nectriaceae</taxon>
        <taxon>Fusarium</taxon>
        <taxon>Fusarium decemcellulare species complex</taxon>
    </lineage>
</organism>
<comment type="subcellular location">
    <subcellularLocation>
        <location evidence="1">Nucleus</location>
    </subcellularLocation>
</comment>
<accession>A0A8H4KI74</accession>
<dbReference type="PANTHER" id="PTHR31845">
    <property type="entry name" value="FINGER DOMAIN PROTEIN, PUTATIVE-RELATED"/>
    <property type="match status" value="1"/>
</dbReference>
<protein>
    <submittedName>
        <fullName evidence="7">Zn2 Cys6 DNA-binding</fullName>
    </submittedName>
</protein>
<dbReference type="Proteomes" id="UP000554235">
    <property type="component" value="Unassembled WGS sequence"/>
</dbReference>
<feature type="region of interest" description="Disordered" evidence="6">
    <location>
        <begin position="108"/>
        <end position="128"/>
    </location>
</feature>
<feature type="compositionally biased region" description="Pro residues" evidence="6">
    <location>
        <begin position="111"/>
        <end position="123"/>
    </location>
</feature>
<evidence type="ECO:0000256" key="2">
    <source>
        <dbReference type="ARBA" id="ARBA00023015"/>
    </source>
</evidence>
<evidence type="ECO:0000313" key="7">
    <source>
        <dbReference type="EMBL" id="KAF4450173.1"/>
    </source>
</evidence>
<name>A0A8H4KI74_9HYPO</name>
<evidence type="ECO:0000256" key="5">
    <source>
        <dbReference type="ARBA" id="ARBA00023242"/>
    </source>
</evidence>
<reference evidence="7 8" key="1">
    <citation type="submission" date="2020-01" db="EMBL/GenBank/DDBJ databases">
        <title>Identification and distribution of gene clusters putatively required for synthesis of sphingolipid metabolism inhibitors in phylogenetically diverse species of the filamentous fungus Fusarium.</title>
        <authorList>
            <person name="Kim H.-S."/>
            <person name="Busman M."/>
            <person name="Brown D.W."/>
            <person name="Divon H."/>
            <person name="Uhlig S."/>
            <person name="Proctor R.H."/>
        </authorList>
    </citation>
    <scope>NUCLEOTIDE SEQUENCE [LARGE SCALE GENOMIC DNA]</scope>
    <source>
        <strain evidence="7 8">NRRL 20459</strain>
    </source>
</reference>
<feature type="region of interest" description="Disordered" evidence="6">
    <location>
        <begin position="54"/>
        <end position="73"/>
    </location>
</feature>
<dbReference type="PANTHER" id="PTHR31845:SF32">
    <property type="entry name" value="MISCELLANEOUS ZN(II)2CYS6 TRANSCRIPTION FACTOR (EUROFUNG)-RELATED"/>
    <property type="match status" value="1"/>
</dbReference>